<dbReference type="PANTHER" id="PTHR30346:SF0">
    <property type="entry name" value="HCA OPERON TRANSCRIPTIONAL ACTIVATOR HCAR"/>
    <property type="match status" value="1"/>
</dbReference>
<keyword evidence="2" id="KW-0805">Transcription regulation</keyword>
<dbReference type="InterPro" id="IPR036390">
    <property type="entry name" value="WH_DNA-bd_sf"/>
</dbReference>
<dbReference type="SUPFAM" id="SSF53850">
    <property type="entry name" value="Periplasmic binding protein-like II"/>
    <property type="match status" value="1"/>
</dbReference>
<dbReference type="InterPro" id="IPR005119">
    <property type="entry name" value="LysR_subst-bd"/>
</dbReference>
<evidence type="ECO:0000256" key="2">
    <source>
        <dbReference type="ARBA" id="ARBA00023015"/>
    </source>
</evidence>
<dbReference type="PRINTS" id="PR00039">
    <property type="entry name" value="HTHLYSR"/>
</dbReference>
<proteinExistence type="inferred from homology"/>
<dbReference type="Proteomes" id="UP001597114">
    <property type="component" value="Unassembled WGS sequence"/>
</dbReference>
<keyword evidence="4" id="KW-0804">Transcription</keyword>
<dbReference type="Pfam" id="PF03466">
    <property type="entry name" value="LysR_substrate"/>
    <property type="match status" value="1"/>
</dbReference>
<dbReference type="InterPro" id="IPR000847">
    <property type="entry name" value="LysR_HTH_N"/>
</dbReference>
<reference evidence="7" key="1">
    <citation type="journal article" date="2019" name="Int. J. Syst. Evol. Microbiol.">
        <title>The Global Catalogue of Microorganisms (GCM) 10K type strain sequencing project: providing services to taxonomists for standard genome sequencing and annotation.</title>
        <authorList>
            <consortium name="The Broad Institute Genomics Platform"/>
            <consortium name="The Broad Institute Genome Sequencing Center for Infectious Disease"/>
            <person name="Wu L."/>
            <person name="Ma J."/>
        </authorList>
    </citation>
    <scope>NUCLEOTIDE SEQUENCE [LARGE SCALE GENOMIC DNA]</scope>
    <source>
        <strain evidence="7">CCM 7043</strain>
    </source>
</reference>
<dbReference type="PROSITE" id="PS50931">
    <property type="entry name" value="HTH_LYSR"/>
    <property type="match status" value="1"/>
</dbReference>
<evidence type="ECO:0000313" key="6">
    <source>
        <dbReference type="EMBL" id="MFD1515860.1"/>
    </source>
</evidence>
<keyword evidence="3" id="KW-0238">DNA-binding</keyword>
<dbReference type="Gene3D" id="3.40.190.10">
    <property type="entry name" value="Periplasmic binding protein-like II"/>
    <property type="match status" value="2"/>
</dbReference>
<evidence type="ECO:0000259" key="5">
    <source>
        <dbReference type="PROSITE" id="PS50931"/>
    </source>
</evidence>
<dbReference type="EMBL" id="JBHUCO010000001">
    <property type="protein sequence ID" value="MFD1515860.1"/>
    <property type="molecule type" value="Genomic_DNA"/>
</dbReference>
<dbReference type="Gene3D" id="1.10.10.10">
    <property type="entry name" value="Winged helix-like DNA-binding domain superfamily/Winged helix DNA-binding domain"/>
    <property type="match status" value="1"/>
</dbReference>
<comment type="similarity">
    <text evidence="1">Belongs to the LysR transcriptional regulatory family.</text>
</comment>
<gene>
    <name evidence="6" type="ORF">ACFSJD_00080</name>
</gene>
<keyword evidence="7" id="KW-1185">Reference proteome</keyword>
<name>A0ABW4ENL8_9PSEU</name>
<dbReference type="Pfam" id="PF00126">
    <property type="entry name" value="HTH_1"/>
    <property type="match status" value="1"/>
</dbReference>
<feature type="domain" description="HTH lysR-type" evidence="5">
    <location>
        <begin position="8"/>
        <end position="65"/>
    </location>
</feature>
<dbReference type="RefSeq" id="WP_344724607.1">
    <property type="nucleotide sequence ID" value="NZ_BAAAUS010000027.1"/>
</dbReference>
<dbReference type="PANTHER" id="PTHR30346">
    <property type="entry name" value="TRANSCRIPTIONAL DUAL REGULATOR HCAR-RELATED"/>
    <property type="match status" value="1"/>
</dbReference>
<evidence type="ECO:0000256" key="4">
    <source>
        <dbReference type="ARBA" id="ARBA00023163"/>
    </source>
</evidence>
<organism evidence="6 7">
    <name type="scientific">Pseudonocardia yunnanensis</name>
    <dbReference type="NCBI Taxonomy" id="58107"/>
    <lineage>
        <taxon>Bacteria</taxon>
        <taxon>Bacillati</taxon>
        <taxon>Actinomycetota</taxon>
        <taxon>Actinomycetes</taxon>
        <taxon>Pseudonocardiales</taxon>
        <taxon>Pseudonocardiaceae</taxon>
        <taxon>Pseudonocardia</taxon>
    </lineage>
</organism>
<dbReference type="InterPro" id="IPR036388">
    <property type="entry name" value="WH-like_DNA-bd_sf"/>
</dbReference>
<evidence type="ECO:0000256" key="3">
    <source>
        <dbReference type="ARBA" id="ARBA00023125"/>
    </source>
</evidence>
<evidence type="ECO:0000256" key="1">
    <source>
        <dbReference type="ARBA" id="ARBA00009437"/>
    </source>
</evidence>
<protein>
    <submittedName>
        <fullName evidence="6">LysR family transcriptional regulator</fullName>
    </submittedName>
</protein>
<evidence type="ECO:0000313" key="7">
    <source>
        <dbReference type="Proteomes" id="UP001597114"/>
    </source>
</evidence>
<dbReference type="SUPFAM" id="SSF46785">
    <property type="entry name" value="Winged helix' DNA-binding domain"/>
    <property type="match status" value="1"/>
</dbReference>
<sequence>MRDGQVDLDLAQVRAFVAAADALNFSRAAAHLHLTQQALSKRVQRLEHALGGPLFSRGGRSVELTDAGRRFLPEARRLLVLAESAAATARNGNAHLRVDVWGQLHAPLRMVGRVLDADEGLEVEPSMRRGLAAATAALLRSEVDAAFGRVHDLGTPWPRSLRHALVHLDALGVLVRAEHPLAGTSLRPADLEGTTLWAPATRDAPEYSGYIRRFADSFGARVDATGTNLGIDRVIMQLGERTNMMTLVPADIPVPAGSGCRVVPLVDPVPRYPWSVVWRRDDADPALARFLRCLLAVGRADRRFDARRDWLPEIDRTPQP</sequence>
<accession>A0ABW4ENL8</accession>
<comment type="caution">
    <text evidence="6">The sequence shown here is derived from an EMBL/GenBank/DDBJ whole genome shotgun (WGS) entry which is preliminary data.</text>
</comment>